<evidence type="ECO:0000313" key="3">
    <source>
        <dbReference type="Proteomes" id="UP000199482"/>
    </source>
</evidence>
<sequence length="178" mass="19561">MPIPKPGPVAAWFNRVPSYLYRAHLGAIMGPRFVMLTTVGRRSRAVRRTVVEVFARGETPGRDGLPVLHVVASRGARSDWYANATSMGRIRVDWMDRRGRADVHRLDIDDRVHLLTRYASDHPKAAAMLVKGVLDEPSTAGTEQMRRLAAAVRALRLEPAGGAITDGSTADSDVAPRR</sequence>
<dbReference type="InterPro" id="IPR004378">
    <property type="entry name" value="F420H2_quin_Rdtase"/>
</dbReference>
<dbReference type="Proteomes" id="UP000893823">
    <property type="component" value="Unassembled WGS sequence"/>
</dbReference>
<evidence type="ECO:0000313" key="1">
    <source>
        <dbReference type="EMBL" id="MCP2369303.1"/>
    </source>
</evidence>
<gene>
    <name evidence="1" type="ORF">BCL57_003489</name>
    <name evidence="2" type="ORF">SAMN04489721_1420</name>
</gene>
<dbReference type="STRING" id="589382.SAMN04489721_1420"/>
<dbReference type="EMBL" id="LT629755">
    <property type="protein sequence ID" value="SDS49941.1"/>
    <property type="molecule type" value="Genomic_DNA"/>
</dbReference>
<evidence type="ECO:0000313" key="4">
    <source>
        <dbReference type="Proteomes" id="UP000893823"/>
    </source>
</evidence>
<protein>
    <submittedName>
        <fullName evidence="1">Deazaflavin-dependent oxidoreductase (Nitroreductase family)</fullName>
    </submittedName>
    <submittedName>
        <fullName evidence="2">Deazaflavin-dependent oxidoreductase, nitroreductase family</fullName>
    </submittedName>
</protein>
<dbReference type="AlphaFoldDB" id="A0A1H1SPV2"/>
<keyword evidence="4" id="KW-1185">Reference proteome</keyword>
<dbReference type="EMBL" id="SODL02000009">
    <property type="protein sequence ID" value="MCP2369303.1"/>
    <property type="molecule type" value="Genomic_DNA"/>
</dbReference>
<dbReference type="Pfam" id="PF04075">
    <property type="entry name" value="F420H2_quin_red"/>
    <property type="match status" value="1"/>
</dbReference>
<proteinExistence type="predicted"/>
<reference evidence="3" key="1">
    <citation type="submission" date="2016-10" db="EMBL/GenBank/DDBJ databases">
        <authorList>
            <person name="Varghese N."/>
            <person name="Submissions S."/>
        </authorList>
    </citation>
    <scope>NUCLEOTIDE SEQUENCE [LARGE SCALE GENOMIC DNA]</scope>
    <source>
        <strain evidence="3">CPCC 202695</strain>
    </source>
</reference>
<dbReference type="GO" id="GO:0016491">
    <property type="term" value="F:oxidoreductase activity"/>
    <property type="evidence" value="ECO:0007669"/>
    <property type="project" value="InterPro"/>
</dbReference>
<reference evidence="1" key="3">
    <citation type="submission" date="2022-06" db="EMBL/GenBank/DDBJ databases">
        <title>Genomic Encyclopedia of Type Strains, Phase III (KMG-III): the genomes of soil and plant-associated and newly described type strains.</title>
        <authorList>
            <person name="Whitman W."/>
        </authorList>
    </citation>
    <scope>NUCLEOTIDE SEQUENCE</scope>
    <source>
        <strain evidence="1">CPCC 202695</strain>
    </source>
</reference>
<dbReference type="Gene3D" id="2.30.110.10">
    <property type="entry name" value="Electron Transport, Fmn-binding Protein, Chain A"/>
    <property type="match status" value="1"/>
</dbReference>
<dbReference type="NCBIfam" id="TIGR00026">
    <property type="entry name" value="hi_GC_TIGR00026"/>
    <property type="match status" value="1"/>
</dbReference>
<evidence type="ECO:0000313" key="2">
    <source>
        <dbReference type="EMBL" id="SDS49941.1"/>
    </source>
</evidence>
<reference evidence="2" key="2">
    <citation type="submission" date="2016-10" db="EMBL/GenBank/DDBJ databases">
        <authorList>
            <person name="de Groot N.N."/>
        </authorList>
    </citation>
    <scope>NUCLEOTIDE SEQUENCE [LARGE SCALE GENOMIC DNA]</scope>
    <source>
        <strain evidence="2">CPCC 202695</strain>
    </source>
</reference>
<dbReference type="RefSeq" id="WP_092670476.1">
    <property type="nucleotide sequence ID" value="NZ_BMDN01000006.1"/>
</dbReference>
<accession>A0A1H1SPV2</accession>
<dbReference type="Proteomes" id="UP000199482">
    <property type="component" value="Chromosome I"/>
</dbReference>
<name>A0A1H1SPV2_9MICO</name>
<organism evidence="2 3">
    <name type="scientific">Agromyces flavus</name>
    <dbReference type="NCBI Taxonomy" id="589382"/>
    <lineage>
        <taxon>Bacteria</taxon>
        <taxon>Bacillati</taxon>
        <taxon>Actinomycetota</taxon>
        <taxon>Actinomycetes</taxon>
        <taxon>Micrococcales</taxon>
        <taxon>Microbacteriaceae</taxon>
        <taxon>Agromyces</taxon>
    </lineage>
</organism>
<dbReference type="InterPro" id="IPR012349">
    <property type="entry name" value="Split_barrel_FMN-bd"/>
</dbReference>